<comment type="caution">
    <text evidence="5">The sequence shown here is derived from an EMBL/GenBank/DDBJ whole genome shotgun (WGS) entry which is preliminary data.</text>
</comment>
<dbReference type="InterPro" id="IPR018656">
    <property type="entry name" value="DUF2087"/>
</dbReference>
<dbReference type="AlphaFoldDB" id="A0A4Q9KMY3"/>
<dbReference type="PRINTS" id="PR00778">
    <property type="entry name" value="HTHARSR"/>
</dbReference>
<organism evidence="5 6">
    <name type="scientific">Propioniciclava tarda</name>
    <dbReference type="NCBI Taxonomy" id="433330"/>
    <lineage>
        <taxon>Bacteria</taxon>
        <taxon>Bacillati</taxon>
        <taxon>Actinomycetota</taxon>
        <taxon>Actinomycetes</taxon>
        <taxon>Propionibacteriales</taxon>
        <taxon>Propionibacteriaceae</taxon>
        <taxon>Propioniciclava</taxon>
    </lineage>
</organism>
<dbReference type="Pfam" id="PF09860">
    <property type="entry name" value="DUF2087"/>
    <property type="match status" value="1"/>
</dbReference>
<dbReference type="RefSeq" id="WP_131171008.1">
    <property type="nucleotide sequence ID" value="NZ_FXTL01000002.1"/>
</dbReference>
<sequence length="210" mass="23048">MAADAVTLLKTIADETRLKILGLVASEPKTGAELAEALKLSAPTISHHMKRLSEVGIVTVTPDGNRRLYRLNSELLRSVGADGPQAPALDDPYQAKVVRTFFINGRLTAIPAKRRARVAVLVELLRRFEAGRDYTEPEVNDLLRPAHDDVAFLRRELVDYRYLTRSGGIYRVVDAPPERDANERQEVPAGESAWLGALIRSSLNATAPGA</sequence>
<gene>
    <name evidence="5" type="ORF">ET996_02645</name>
</gene>
<keyword evidence="3" id="KW-0804">Transcription</keyword>
<dbReference type="SUPFAM" id="SSF46785">
    <property type="entry name" value="Winged helix' DNA-binding domain"/>
    <property type="match status" value="1"/>
</dbReference>
<proteinExistence type="predicted"/>
<evidence type="ECO:0000259" key="4">
    <source>
        <dbReference type="PROSITE" id="PS50987"/>
    </source>
</evidence>
<evidence type="ECO:0000313" key="5">
    <source>
        <dbReference type="EMBL" id="TBT95893.1"/>
    </source>
</evidence>
<evidence type="ECO:0000256" key="3">
    <source>
        <dbReference type="ARBA" id="ARBA00023163"/>
    </source>
</evidence>
<keyword evidence="6" id="KW-1185">Reference proteome</keyword>
<dbReference type="PANTHER" id="PTHR33154">
    <property type="entry name" value="TRANSCRIPTIONAL REGULATOR, ARSR FAMILY"/>
    <property type="match status" value="1"/>
</dbReference>
<name>A0A4Q9KMY3_PROTD</name>
<dbReference type="InterPro" id="IPR036390">
    <property type="entry name" value="WH_DNA-bd_sf"/>
</dbReference>
<dbReference type="InterPro" id="IPR011991">
    <property type="entry name" value="ArsR-like_HTH"/>
</dbReference>
<evidence type="ECO:0000256" key="1">
    <source>
        <dbReference type="ARBA" id="ARBA00023015"/>
    </source>
</evidence>
<dbReference type="Pfam" id="PF01022">
    <property type="entry name" value="HTH_5"/>
    <property type="match status" value="1"/>
</dbReference>
<dbReference type="NCBIfam" id="NF033788">
    <property type="entry name" value="HTH_metalloreg"/>
    <property type="match status" value="1"/>
</dbReference>
<protein>
    <submittedName>
        <fullName evidence="5">Metalloregulator ArsR/SmtB family transcription factor</fullName>
    </submittedName>
</protein>
<keyword evidence="2" id="KW-0238">DNA-binding</keyword>
<dbReference type="InterPro" id="IPR001845">
    <property type="entry name" value="HTH_ArsR_DNA-bd_dom"/>
</dbReference>
<dbReference type="EMBL" id="SDMR01000002">
    <property type="protein sequence ID" value="TBT95893.1"/>
    <property type="molecule type" value="Genomic_DNA"/>
</dbReference>
<reference evidence="5 6" key="1">
    <citation type="submission" date="2019-01" db="EMBL/GenBank/DDBJ databases">
        <title>Lactibacter flavus gen. nov., sp. nov., a novel bacterium of the family Propionibacteriaceae isolated from raw milk and dairy products.</title>
        <authorList>
            <person name="Huptas C."/>
            <person name="Wenning M."/>
            <person name="Breitenwieser F."/>
            <person name="Doll E."/>
            <person name="Von Neubeck M."/>
            <person name="Busse H.-J."/>
            <person name="Scherer S."/>
        </authorList>
    </citation>
    <scope>NUCLEOTIDE SEQUENCE [LARGE SCALE GENOMIC DNA]</scope>
    <source>
        <strain evidence="5 6">DSM 22130</strain>
    </source>
</reference>
<dbReference type="SMART" id="SM00418">
    <property type="entry name" value="HTH_ARSR"/>
    <property type="match status" value="1"/>
</dbReference>
<dbReference type="InterPro" id="IPR036388">
    <property type="entry name" value="WH-like_DNA-bd_sf"/>
</dbReference>
<dbReference type="OrthoDB" id="529288at2"/>
<feature type="domain" description="HTH arsR-type" evidence="4">
    <location>
        <begin position="1"/>
        <end position="91"/>
    </location>
</feature>
<keyword evidence="1" id="KW-0805">Transcription regulation</keyword>
<dbReference type="Proteomes" id="UP000291933">
    <property type="component" value="Unassembled WGS sequence"/>
</dbReference>
<dbReference type="Gene3D" id="1.10.10.10">
    <property type="entry name" value="Winged helix-like DNA-binding domain superfamily/Winged helix DNA-binding domain"/>
    <property type="match status" value="1"/>
</dbReference>
<evidence type="ECO:0000313" key="6">
    <source>
        <dbReference type="Proteomes" id="UP000291933"/>
    </source>
</evidence>
<evidence type="ECO:0000256" key="2">
    <source>
        <dbReference type="ARBA" id="ARBA00023125"/>
    </source>
</evidence>
<dbReference type="PROSITE" id="PS50987">
    <property type="entry name" value="HTH_ARSR_2"/>
    <property type="match status" value="1"/>
</dbReference>
<dbReference type="PANTHER" id="PTHR33154:SF33">
    <property type="entry name" value="TRANSCRIPTIONAL REPRESSOR SDPR"/>
    <property type="match status" value="1"/>
</dbReference>
<accession>A0A4Q9KMY3</accession>
<dbReference type="CDD" id="cd00090">
    <property type="entry name" value="HTH_ARSR"/>
    <property type="match status" value="1"/>
</dbReference>
<dbReference type="GO" id="GO:0003677">
    <property type="term" value="F:DNA binding"/>
    <property type="evidence" value="ECO:0007669"/>
    <property type="project" value="UniProtKB-KW"/>
</dbReference>
<dbReference type="InterPro" id="IPR051081">
    <property type="entry name" value="HTH_MetalResp_TranReg"/>
</dbReference>
<dbReference type="GO" id="GO:0003700">
    <property type="term" value="F:DNA-binding transcription factor activity"/>
    <property type="evidence" value="ECO:0007669"/>
    <property type="project" value="InterPro"/>
</dbReference>